<dbReference type="Pfam" id="PF00440">
    <property type="entry name" value="TetR_N"/>
    <property type="match status" value="1"/>
</dbReference>
<evidence type="ECO:0000313" key="7">
    <source>
        <dbReference type="Proteomes" id="UP000006316"/>
    </source>
</evidence>
<keyword evidence="2 3" id="KW-0238">DNA-binding</keyword>
<organism evidence="6 7">
    <name type="scientific">Neobacillus bataviensis LMG 21833</name>
    <dbReference type="NCBI Taxonomy" id="1117379"/>
    <lineage>
        <taxon>Bacteria</taxon>
        <taxon>Bacillati</taxon>
        <taxon>Bacillota</taxon>
        <taxon>Bacilli</taxon>
        <taxon>Bacillales</taxon>
        <taxon>Bacillaceae</taxon>
        <taxon>Neobacillus</taxon>
    </lineage>
</organism>
<dbReference type="RefSeq" id="WP_007085511.1">
    <property type="nucleotide sequence ID" value="NZ_AJLS01000074.1"/>
</dbReference>
<dbReference type="SUPFAM" id="SSF46689">
    <property type="entry name" value="Homeodomain-like"/>
    <property type="match status" value="1"/>
</dbReference>
<dbReference type="AlphaFoldDB" id="K6E2Z1"/>
<dbReference type="InterPro" id="IPR009057">
    <property type="entry name" value="Homeodomain-like_sf"/>
</dbReference>
<sequence length="306" mass="35825">MYNRKQNVIKMAQQLFIEKGYQATSIQDILDYSGISKGTFYNYFASKNELLIGIYKSVYKKLEQERNELLIGQDPADLEIFIKQLEMQMITNRKNKLITIYEEVMASNDSELKQFIQKSRLNALRWLYLRFIDIFGEDKKPYLLDCAIMFQGILQHNVQYNRRAHKTGEKIGPVVRYCVARLVKMVEEVSESGDQLLEPALLEKWLPNGSRNKQGLKEKLFHLSGTIRKSVSKNKSSDDDEEKHLELLEFIQDELLHSNNPRKYLIKSALTSMNGYACCNKELQQLETLIDDYFRQLDELEKTPNQ</sequence>
<dbReference type="InterPro" id="IPR001647">
    <property type="entry name" value="HTH_TetR"/>
</dbReference>
<evidence type="ECO:0000313" key="6">
    <source>
        <dbReference type="EMBL" id="EKN67551.1"/>
    </source>
</evidence>
<dbReference type="eggNOG" id="COG1309">
    <property type="taxonomic scope" value="Bacteria"/>
</dbReference>
<dbReference type="PATRIC" id="fig|1117379.3.peg.2596"/>
<dbReference type="GO" id="GO:0003677">
    <property type="term" value="F:DNA binding"/>
    <property type="evidence" value="ECO:0007669"/>
    <property type="project" value="UniProtKB-UniRule"/>
</dbReference>
<evidence type="ECO:0000259" key="5">
    <source>
        <dbReference type="PROSITE" id="PS50977"/>
    </source>
</evidence>
<reference evidence="6 7" key="1">
    <citation type="journal article" date="2012" name="Front. Microbiol.">
        <title>Redundancy and modularity in membrane-associated dissimilatory nitrate reduction in Bacillus.</title>
        <authorList>
            <person name="Heylen K."/>
            <person name="Keltjens J."/>
        </authorList>
    </citation>
    <scope>NUCLEOTIDE SEQUENCE [LARGE SCALE GENOMIC DNA]</scope>
    <source>
        <strain evidence="7">LMG 21833T</strain>
    </source>
</reference>
<keyword evidence="7" id="KW-1185">Reference proteome</keyword>
<dbReference type="InterPro" id="IPR050624">
    <property type="entry name" value="HTH-type_Tx_Regulator"/>
</dbReference>
<dbReference type="EMBL" id="AJLS01000074">
    <property type="protein sequence ID" value="EKN67551.1"/>
    <property type="molecule type" value="Genomic_DNA"/>
</dbReference>
<feature type="DNA-binding region" description="H-T-H motif" evidence="3">
    <location>
        <begin position="25"/>
        <end position="44"/>
    </location>
</feature>
<keyword evidence="1" id="KW-0678">Repressor</keyword>
<dbReference type="PANTHER" id="PTHR43479">
    <property type="entry name" value="ACREF/ENVCD OPERON REPRESSOR-RELATED"/>
    <property type="match status" value="1"/>
</dbReference>
<proteinExistence type="predicted"/>
<comment type="caution">
    <text evidence="6">The sequence shown here is derived from an EMBL/GenBank/DDBJ whole genome shotgun (WGS) entry which is preliminary data.</text>
</comment>
<dbReference type="InterPro" id="IPR023772">
    <property type="entry name" value="DNA-bd_HTH_TetR-type_CS"/>
</dbReference>
<evidence type="ECO:0000256" key="1">
    <source>
        <dbReference type="ARBA" id="ARBA00022491"/>
    </source>
</evidence>
<evidence type="ECO:0000256" key="3">
    <source>
        <dbReference type="PROSITE-ProRule" id="PRU00335"/>
    </source>
</evidence>
<feature type="domain" description="HTH tetR-type" evidence="5">
    <location>
        <begin position="2"/>
        <end position="62"/>
    </location>
</feature>
<dbReference type="PRINTS" id="PR00455">
    <property type="entry name" value="HTHTETR"/>
</dbReference>
<evidence type="ECO:0000256" key="2">
    <source>
        <dbReference type="ARBA" id="ARBA00023125"/>
    </source>
</evidence>
<accession>K6E2Z1</accession>
<dbReference type="OrthoDB" id="9812993at2"/>
<protein>
    <submittedName>
        <fullName evidence="6">TetR/AcrR family transcriptional regulator</fullName>
    </submittedName>
</protein>
<dbReference type="Gene3D" id="1.10.357.10">
    <property type="entry name" value="Tetracycline Repressor, domain 2"/>
    <property type="match status" value="1"/>
</dbReference>
<dbReference type="PANTHER" id="PTHR43479:SF22">
    <property type="entry name" value="TRANSCRIPTIONAL REGULATOR, TETR FAMILY"/>
    <property type="match status" value="1"/>
</dbReference>
<gene>
    <name evidence="6" type="ORF">BABA_12490</name>
</gene>
<dbReference type="PROSITE" id="PS50977">
    <property type="entry name" value="HTH_TETR_2"/>
    <property type="match status" value="1"/>
</dbReference>
<feature type="coiled-coil region" evidence="4">
    <location>
        <begin position="276"/>
        <end position="303"/>
    </location>
</feature>
<keyword evidence="4" id="KW-0175">Coiled coil</keyword>
<dbReference type="PROSITE" id="PS01081">
    <property type="entry name" value="HTH_TETR_1"/>
    <property type="match status" value="1"/>
</dbReference>
<name>K6E2Z1_9BACI</name>
<dbReference type="Proteomes" id="UP000006316">
    <property type="component" value="Unassembled WGS sequence"/>
</dbReference>
<evidence type="ECO:0000256" key="4">
    <source>
        <dbReference type="SAM" id="Coils"/>
    </source>
</evidence>